<evidence type="ECO:0000313" key="1">
    <source>
        <dbReference type="EMBL" id="TXC92331.1"/>
    </source>
</evidence>
<comment type="caution">
    <text evidence="1">The sequence shown here is derived from an EMBL/GenBank/DDBJ whole genome shotgun (WGS) entry which is preliminary data.</text>
</comment>
<accession>A0A5C6W963</accession>
<gene>
    <name evidence="1" type="ORF">FS935_04550</name>
</gene>
<dbReference type="EMBL" id="VOQF01000002">
    <property type="protein sequence ID" value="TXC92331.1"/>
    <property type="molecule type" value="Genomic_DNA"/>
</dbReference>
<name>A0A5C6W963_9BACI</name>
<evidence type="ECO:0000313" key="2">
    <source>
        <dbReference type="Proteomes" id="UP000321363"/>
    </source>
</evidence>
<dbReference type="AlphaFoldDB" id="A0A5C6W963"/>
<dbReference type="RefSeq" id="WP_146946374.1">
    <property type="nucleotide sequence ID" value="NZ_VOQF01000002.1"/>
</dbReference>
<reference evidence="1 2" key="1">
    <citation type="journal article" date="2005" name="Int. J. Syst. Evol. Microbiol.">
        <title>Bacillus litoralis sp. nov., isolated from a tidal flat of the Yellow Sea in Korea.</title>
        <authorList>
            <person name="Yoon J.H."/>
            <person name="Oh T.K."/>
        </authorList>
    </citation>
    <scope>NUCLEOTIDE SEQUENCE [LARGE SCALE GENOMIC DNA]</scope>
    <source>
        <strain evidence="1 2">SW-211</strain>
    </source>
</reference>
<keyword evidence="2" id="KW-1185">Reference proteome</keyword>
<proteinExistence type="predicted"/>
<sequence>MTKNLQHFSIFYLNFEKVFEIAMLLDNKVSVSQEETDDSKHTSKLTARVQAMLTAIFTARGEGSYEYTKSSGLKKTVEIKSTNAVILRDVVDEIKTTDEQIKVAIEDQLIIIHDLNLTIVNEEEMRQMKLIKEGALDRFTHEEISIGEVIKSFVTDYSYILTARKDEENYLLKIPSEVQNEFENNYTIDDLLMGKVTLIGIYKGVKKMSDLKSTFKYMIENEQNTGPSEVQHSTENGEVEESLETKYRYIDTLAIVQKIRLGDS</sequence>
<dbReference type="OrthoDB" id="1335245at2"/>
<protein>
    <submittedName>
        <fullName evidence="1">Uncharacterized protein</fullName>
    </submittedName>
</protein>
<dbReference type="Proteomes" id="UP000321363">
    <property type="component" value="Unassembled WGS sequence"/>
</dbReference>
<organism evidence="1 2">
    <name type="scientific">Metabacillus litoralis</name>
    <dbReference type="NCBI Taxonomy" id="152268"/>
    <lineage>
        <taxon>Bacteria</taxon>
        <taxon>Bacillati</taxon>
        <taxon>Bacillota</taxon>
        <taxon>Bacilli</taxon>
        <taxon>Bacillales</taxon>
        <taxon>Bacillaceae</taxon>
        <taxon>Metabacillus</taxon>
    </lineage>
</organism>